<keyword evidence="1" id="KW-1133">Transmembrane helix</keyword>
<dbReference type="InterPro" id="IPR057446">
    <property type="entry name" value="PH_bac"/>
</dbReference>
<protein>
    <recommendedName>
        <fullName evidence="2">PH domain-containing protein</fullName>
    </recommendedName>
</protein>
<dbReference type="STRING" id="381665.SAMN05216554_2073"/>
<sequence>MPATSPARGCPPMARVLPAVLVTALALLLLAAMFWAWRARNKRQTAFHRPLEAPEIDARGAELGRASVLYVATTTAGEPLDRLTIPGLAFRGRGTVTVFEQGVSLIIPGEPETFVPRESLRSVGTSTWAIDRVVETGGLVRFDWTYQAATGPAEVESYVRAIELGDATRLIRAANAIVPASQTPLHTQQEGPSS</sequence>
<dbReference type="Proteomes" id="UP000198891">
    <property type="component" value="Unassembled WGS sequence"/>
</dbReference>
<gene>
    <name evidence="3" type="ORF">SAMN05216554_2073</name>
</gene>
<name>A0A1H3PSU2_9MICO</name>
<evidence type="ECO:0000313" key="3">
    <source>
        <dbReference type="EMBL" id="SDZ04013.1"/>
    </source>
</evidence>
<feature type="domain" description="PH" evidence="2">
    <location>
        <begin position="57"/>
        <end position="173"/>
    </location>
</feature>
<reference evidence="3 4" key="1">
    <citation type="submission" date="2016-10" db="EMBL/GenBank/DDBJ databases">
        <authorList>
            <person name="de Groot N.N."/>
        </authorList>
    </citation>
    <scope>NUCLEOTIDE SEQUENCE [LARGE SCALE GENOMIC DNA]</scope>
    <source>
        <strain evidence="3 4">CGMCC 4.3491</strain>
    </source>
</reference>
<feature type="transmembrane region" description="Helical" evidence="1">
    <location>
        <begin position="16"/>
        <end position="37"/>
    </location>
</feature>
<dbReference type="EMBL" id="FNPZ01000002">
    <property type="protein sequence ID" value="SDZ04013.1"/>
    <property type="molecule type" value="Genomic_DNA"/>
</dbReference>
<organism evidence="3 4">
    <name type="scientific">Herbiconiux ginsengi</name>
    <dbReference type="NCBI Taxonomy" id="381665"/>
    <lineage>
        <taxon>Bacteria</taxon>
        <taxon>Bacillati</taxon>
        <taxon>Actinomycetota</taxon>
        <taxon>Actinomycetes</taxon>
        <taxon>Micrococcales</taxon>
        <taxon>Microbacteriaceae</taxon>
        <taxon>Herbiconiux</taxon>
    </lineage>
</organism>
<keyword evidence="1" id="KW-0812">Transmembrane</keyword>
<evidence type="ECO:0000259" key="2">
    <source>
        <dbReference type="Pfam" id="PF25362"/>
    </source>
</evidence>
<keyword evidence="4" id="KW-1185">Reference proteome</keyword>
<evidence type="ECO:0000256" key="1">
    <source>
        <dbReference type="SAM" id="Phobius"/>
    </source>
</evidence>
<keyword evidence="1" id="KW-0472">Membrane</keyword>
<dbReference type="AlphaFoldDB" id="A0A1H3PSU2"/>
<accession>A0A1H3PSU2</accession>
<evidence type="ECO:0000313" key="4">
    <source>
        <dbReference type="Proteomes" id="UP000198891"/>
    </source>
</evidence>
<dbReference type="Pfam" id="PF25362">
    <property type="entry name" value="bPH_11"/>
    <property type="match status" value="1"/>
</dbReference>
<proteinExistence type="predicted"/>